<dbReference type="GO" id="GO:0034237">
    <property type="term" value="F:protein kinase A regulatory subunit binding"/>
    <property type="evidence" value="ECO:0007669"/>
    <property type="project" value="TreeGrafter"/>
</dbReference>
<gene>
    <name evidence="1" type="ORF">OTI717_LOCUS3442</name>
</gene>
<dbReference type="EMBL" id="CAJOAX010000185">
    <property type="protein sequence ID" value="CAF3533553.1"/>
    <property type="molecule type" value="Genomic_DNA"/>
</dbReference>
<dbReference type="InterPro" id="IPR053084">
    <property type="entry name" value="AKAP"/>
</dbReference>
<reference evidence="1" key="1">
    <citation type="submission" date="2021-02" db="EMBL/GenBank/DDBJ databases">
        <authorList>
            <person name="Nowell W R."/>
        </authorList>
    </citation>
    <scope>NUCLEOTIDE SEQUENCE</scope>
</reference>
<dbReference type="AlphaFoldDB" id="A0A818J2F6"/>
<comment type="caution">
    <text evidence="1">The sequence shown here is derived from an EMBL/GenBank/DDBJ whole genome shotgun (WGS) entry which is preliminary data.</text>
</comment>
<dbReference type="InterPro" id="IPR025663">
    <property type="entry name" value="AKAP_28"/>
</dbReference>
<evidence type="ECO:0008006" key="3">
    <source>
        <dbReference type="Google" id="ProtNLM"/>
    </source>
</evidence>
<dbReference type="PANTHER" id="PTHR35075:SF1">
    <property type="entry name" value="A-KINASE ANCHOR PROTEIN 14"/>
    <property type="match status" value="1"/>
</dbReference>
<name>A0A818J2F6_9BILA</name>
<dbReference type="GO" id="GO:0005952">
    <property type="term" value="C:cAMP-dependent protein kinase complex"/>
    <property type="evidence" value="ECO:0007669"/>
    <property type="project" value="TreeGrafter"/>
</dbReference>
<protein>
    <recommendedName>
        <fullName evidence="3">A-kinase anchor protein 14</fullName>
    </recommendedName>
</protein>
<accession>A0A818J2F6</accession>
<dbReference type="Pfam" id="PF14469">
    <property type="entry name" value="AKAP28"/>
    <property type="match status" value="1"/>
</dbReference>
<evidence type="ECO:0000313" key="1">
    <source>
        <dbReference type="EMBL" id="CAF3533553.1"/>
    </source>
</evidence>
<dbReference type="Proteomes" id="UP000663823">
    <property type="component" value="Unassembled WGS sequence"/>
</dbReference>
<dbReference type="PANTHER" id="PTHR35075">
    <property type="entry name" value="A-KINASE ANCHOR PROTEIN 14"/>
    <property type="match status" value="1"/>
</dbReference>
<sequence length="247" mass="28625">MAVADLDLSVAHQSEGYDLFAHEAHLIIDQLVKQSLAHVNDTKETSDENNEEYNIQRDRFVVLENEAKTNGQISVHWPSIAEFTNEKIGIEKINEYIEKALINSNANNTKALRLVLILTLKVLPLVSINVNSNTTFLEWKTAPGGHDNSWLYAIDFLQRKSLEFNDLYIYRVCYSIPTRRQPIPRQTVSIYFTIDVSKIKPKNTPVQISFVFETMRVIYHPGNFRFRQNWLQNIILLKEKIANDIDF</sequence>
<organism evidence="1 2">
    <name type="scientific">Rotaria sordida</name>
    <dbReference type="NCBI Taxonomy" id="392033"/>
    <lineage>
        <taxon>Eukaryota</taxon>
        <taxon>Metazoa</taxon>
        <taxon>Spiralia</taxon>
        <taxon>Gnathifera</taxon>
        <taxon>Rotifera</taxon>
        <taxon>Eurotatoria</taxon>
        <taxon>Bdelloidea</taxon>
        <taxon>Philodinida</taxon>
        <taxon>Philodinidae</taxon>
        <taxon>Rotaria</taxon>
    </lineage>
</organism>
<proteinExistence type="predicted"/>
<evidence type="ECO:0000313" key="2">
    <source>
        <dbReference type="Proteomes" id="UP000663823"/>
    </source>
</evidence>